<dbReference type="InterPro" id="IPR010917">
    <property type="entry name" value="TonB_rcpt_CS"/>
</dbReference>
<evidence type="ECO:0000256" key="3">
    <source>
        <dbReference type="ARBA" id="ARBA00022452"/>
    </source>
</evidence>
<dbReference type="GO" id="GO:0009279">
    <property type="term" value="C:cell outer membrane"/>
    <property type="evidence" value="ECO:0007669"/>
    <property type="project" value="UniProtKB-SubCell"/>
</dbReference>
<dbReference type="Pfam" id="PF00593">
    <property type="entry name" value="TonB_dep_Rec_b-barrel"/>
    <property type="match status" value="1"/>
</dbReference>
<dbReference type="InterPro" id="IPR039426">
    <property type="entry name" value="TonB-dep_rcpt-like"/>
</dbReference>
<dbReference type="PANTHER" id="PTHR30442">
    <property type="entry name" value="IRON III DICITRATE TRANSPORT PROTEIN FECA"/>
    <property type="match status" value="1"/>
</dbReference>
<feature type="domain" description="TonB-dependent receptor plug" evidence="15">
    <location>
        <begin position="52"/>
        <end position="160"/>
    </location>
</feature>
<dbReference type="RefSeq" id="WP_094458314.1">
    <property type="nucleotide sequence ID" value="NZ_NOXU01000032.1"/>
</dbReference>
<dbReference type="PROSITE" id="PS52016">
    <property type="entry name" value="TONB_DEPENDENT_REC_3"/>
    <property type="match status" value="1"/>
</dbReference>
<evidence type="ECO:0000256" key="10">
    <source>
        <dbReference type="PROSITE-ProRule" id="PRU10144"/>
    </source>
</evidence>
<evidence type="ECO:0000313" key="17">
    <source>
        <dbReference type="Proteomes" id="UP000216998"/>
    </source>
</evidence>
<feature type="compositionally biased region" description="Basic and acidic residues" evidence="12">
    <location>
        <begin position="377"/>
        <end position="386"/>
    </location>
</feature>
<dbReference type="Pfam" id="PF07715">
    <property type="entry name" value="Plug"/>
    <property type="match status" value="1"/>
</dbReference>
<evidence type="ECO:0008006" key="18">
    <source>
        <dbReference type="Google" id="ProtNLM"/>
    </source>
</evidence>
<feature type="short sequence motif" description="TonB C-terminal box" evidence="10">
    <location>
        <begin position="705"/>
        <end position="722"/>
    </location>
</feature>
<proteinExistence type="inferred from homology"/>
<dbReference type="Proteomes" id="UP000216998">
    <property type="component" value="Unassembled WGS sequence"/>
</dbReference>
<evidence type="ECO:0000256" key="4">
    <source>
        <dbReference type="ARBA" id="ARBA00022692"/>
    </source>
</evidence>
<evidence type="ECO:0000256" key="6">
    <source>
        <dbReference type="ARBA" id="ARBA00023077"/>
    </source>
</evidence>
<dbReference type="Gene3D" id="2.40.170.20">
    <property type="entry name" value="TonB-dependent receptor, beta-barrel domain"/>
    <property type="match status" value="1"/>
</dbReference>
<evidence type="ECO:0000256" key="7">
    <source>
        <dbReference type="ARBA" id="ARBA00023136"/>
    </source>
</evidence>
<evidence type="ECO:0000259" key="15">
    <source>
        <dbReference type="Pfam" id="PF07715"/>
    </source>
</evidence>
<reference evidence="16 17" key="1">
    <citation type="submission" date="2017-07" db="EMBL/GenBank/DDBJ databases">
        <title>Niveispirillum cyanobacteriorum sp. nov., isolated from cyanobacterial aggregates in a eutrophic lake.</title>
        <authorList>
            <person name="Cai H."/>
        </authorList>
    </citation>
    <scope>NUCLEOTIDE SEQUENCE [LARGE SCALE GENOMIC DNA]</scope>
    <source>
        <strain evidence="17">TH1-14</strain>
    </source>
</reference>
<evidence type="ECO:0000256" key="9">
    <source>
        <dbReference type="PROSITE-ProRule" id="PRU01360"/>
    </source>
</evidence>
<keyword evidence="5 13" id="KW-0732">Signal</keyword>
<name>A0A255YR08_9PROT</name>
<sequence length="722" mass="77951">MSRYPFGLIGFFMSSVAALPALAQSAPSERAAGTVSEVAEIVVVGGRQGLNRIPGSASVVDGEDLRRSQIFTVNDALRKVPGLFPREEEGGGLRPNVGVRGLNPTRSTKTLFLEDGLPLAFAPYGDNATYFHPSVTQYQRIEVLKGSGQIAFGPNTVGGIINYITPTPPTQPGGTVMLRAGNRDFYEAEASVGGTVGDTGLLFTGQRRETDGTRRNIHLRTNDASIKIVRSLTEGQSLTAKLSWHDEDSDVPYSGLTRAEYAADPRANPFTNDEFRTRRAGASLVHKAALNDNDDVTTALYGTWFDRDWWRQSSNSAQRPNDSSDPRCAGMANLNTTCGNEGRLRTYYTYGVDSRLTLRRDLGSLDSETTIGVRAHGEEQERRQVHGDTPNARTAGTSVNGGLREDNRREVAAYSGFIQNRFGMGTFAVTPGLRVENINYDRFNRLNNTKGESDLTAWIPGIGVSYTGIADTTLFAGLHRGFAPPRVEDIINATGGSVDLGPEKSWSYELGLRGQIQPGVTLEASLFRMDFDNQIVPSSVAGGAGATLTSAGKTLHQGLEASVQVNSRDLLSSQQPYAVTLSAAWTWVADAEYRGTRFSNLSGFTAVSVRGNRLPYAPENIATLGLGFTHDAGFDALVEWVHTGSMFTDDINSVPVSANGQQGRIGQANIFNLSLSQTVGDSGVTALFTVKNLFDRTYVVDRSRGTIPGAPRLIQAGVRYSF</sequence>
<dbReference type="CDD" id="cd01347">
    <property type="entry name" value="ligand_gated_channel"/>
    <property type="match status" value="1"/>
</dbReference>
<keyword evidence="4 9" id="KW-0812">Transmembrane</keyword>
<organism evidence="16 17">
    <name type="scientific">Niveispirillum lacus</name>
    <dbReference type="NCBI Taxonomy" id="1981099"/>
    <lineage>
        <taxon>Bacteria</taxon>
        <taxon>Pseudomonadati</taxon>
        <taxon>Pseudomonadota</taxon>
        <taxon>Alphaproteobacteria</taxon>
        <taxon>Rhodospirillales</taxon>
        <taxon>Azospirillaceae</taxon>
        <taxon>Niveispirillum</taxon>
    </lineage>
</organism>
<keyword evidence="7 9" id="KW-0472">Membrane</keyword>
<evidence type="ECO:0000256" key="2">
    <source>
        <dbReference type="ARBA" id="ARBA00022448"/>
    </source>
</evidence>
<comment type="caution">
    <text evidence="16">The sequence shown here is derived from an EMBL/GenBank/DDBJ whole genome shotgun (WGS) entry which is preliminary data.</text>
</comment>
<evidence type="ECO:0000256" key="1">
    <source>
        <dbReference type="ARBA" id="ARBA00004571"/>
    </source>
</evidence>
<gene>
    <name evidence="16" type="ORF">CHU95_21075</name>
</gene>
<dbReference type="SUPFAM" id="SSF56935">
    <property type="entry name" value="Porins"/>
    <property type="match status" value="1"/>
</dbReference>
<feature type="compositionally biased region" description="Polar residues" evidence="12">
    <location>
        <begin position="391"/>
        <end position="400"/>
    </location>
</feature>
<dbReference type="InterPro" id="IPR037066">
    <property type="entry name" value="Plug_dom_sf"/>
</dbReference>
<dbReference type="InterPro" id="IPR012910">
    <property type="entry name" value="Plug_dom"/>
</dbReference>
<evidence type="ECO:0000256" key="5">
    <source>
        <dbReference type="ARBA" id="ARBA00022729"/>
    </source>
</evidence>
<keyword evidence="6 11" id="KW-0798">TonB box</keyword>
<evidence type="ECO:0000256" key="8">
    <source>
        <dbReference type="ARBA" id="ARBA00023237"/>
    </source>
</evidence>
<evidence type="ECO:0000256" key="12">
    <source>
        <dbReference type="SAM" id="MobiDB-lite"/>
    </source>
</evidence>
<dbReference type="PROSITE" id="PS01156">
    <property type="entry name" value="TONB_DEPENDENT_REC_2"/>
    <property type="match status" value="1"/>
</dbReference>
<dbReference type="InterPro" id="IPR036942">
    <property type="entry name" value="Beta-barrel_TonB_sf"/>
</dbReference>
<feature type="signal peptide" evidence="13">
    <location>
        <begin position="1"/>
        <end position="23"/>
    </location>
</feature>
<evidence type="ECO:0000313" key="16">
    <source>
        <dbReference type="EMBL" id="OYQ31632.1"/>
    </source>
</evidence>
<evidence type="ECO:0000256" key="13">
    <source>
        <dbReference type="SAM" id="SignalP"/>
    </source>
</evidence>
<dbReference type="PANTHER" id="PTHR30442:SF0">
    <property type="entry name" value="FE(3+) DICITRATE TRANSPORT PROTEIN FECA"/>
    <property type="match status" value="1"/>
</dbReference>
<feature type="region of interest" description="Disordered" evidence="12">
    <location>
        <begin position="377"/>
        <end position="400"/>
    </location>
</feature>
<dbReference type="AlphaFoldDB" id="A0A255YR08"/>
<dbReference type="OrthoDB" id="8428213at2"/>
<dbReference type="GO" id="GO:0033214">
    <property type="term" value="P:siderophore-iron import into cell"/>
    <property type="evidence" value="ECO:0007669"/>
    <property type="project" value="TreeGrafter"/>
</dbReference>
<evidence type="ECO:0000256" key="11">
    <source>
        <dbReference type="RuleBase" id="RU003357"/>
    </source>
</evidence>
<feature type="domain" description="TonB-dependent receptor-like beta-barrel" evidence="14">
    <location>
        <begin position="233"/>
        <end position="693"/>
    </location>
</feature>
<dbReference type="EMBL" id="NOXU01000032">
    <property type="protein sequence ID" value="OYQ31632.1"/>
    <property type="molecule type" value="Genomic_DNA"/>
</dbReference>
<keyword evidence="17" id="KW-1185">Reference proteome</keyword>
<keyword evidence="3 9" id="KW-1134">Transmembrane beta strand</keyword>
<accession>A0A255YR08</accession>
<protein>
    <recommendedName>
        <fullName evidence="18">TonB-dependent receptor</fullName>
    </recommendedName>
</protein>
<dbReference type="Gene3D" id="2.170.130.10">
    <property type="entry name" value="TonB-dependent receptor, plug domain"/>
    <property type="match status" value="1"/>
</dbReference>
<dbReference type="InterPro" id="IPR000531">
    <property type="entry name" value="Beta-barrel_TonB"/>
</dbReference>
<evidence type="ECO:0000259" key="14">
    <source>
        <dbReference type="Pfam" id="PF00593"/>
    </source>
</evidence>
<comment type="subcellular location">
    <subcellularLocation>
        <location evidence="1 9">Cell outer membrane</location>
        <topology evidence="1 9">Multi-pass membrane protein</topology>
    </subcellularLocation>
</comment>
<feature type="chain" id="PRO_5012400567" description="TonB-dependent receptor" evidence="13">
    <location>
        <begin position="24"/>
        <end position="722"/>
    </location>
</feature>
<keyword evidence="2 9" id="KW-0813">Transport</keyword>
<comment type="similarity">
    <text evidence="9 11">Belongs to the TonB-dependent receptor family.</text>
</comment>
<keyword evidence="8 9" id="KW-0998">Cell outer membrane</keyword>